<dbReference type="FunFam" id="3.40.47.10:FF:000025">
    <property type="entry name" value="Chalcone synthase 2"/>
    <property type="match status" value="2"/>
</dbReference>
<feature type="domain" description="Chalcone/stilbene synthase C-terminal" evidence="7">
    <location>
        <begin position="675"/>
        <end position="822"/>
    </location>
</feature>
<evidence type="ECO:0008006" key="10">
    <source>
        <dbReference type="Google" id="ProtNLM"/>
    </source>
</evidence>
<feature type="domain" description="Chalcone/stilbene synthase N-terminal" evidence="6">
    <location>
        <begin position="46"/>
        <end position="247"/>
    </location>
</feature>
<dbReference type="PANTHER" id="PTHR11877">
    <property type="entry name" value="HYDROXYMETHYLGLUTARYL-COA SYNTHASE"/>
    <property type="match status" value="1"/>
</dbReference>
<reference evidence="8 9" key="1">
    <citation type="submission" date="2018-10" db="EMBL/GenBank/DDBJ databases">
        <title>A high-quality apple genome assembly.</title>
        <authorList>
            <person name="Hu J."/>
        </authorList>
    </citation>
    <scope>NUCLEOTIDE SEQUENCE [LARGE SCALE GENOMIC DNA]</scope>
    <source>
        <strain evidence="9">cv. HFTH1</strain>
        <tissue evidence="8">Young leaf</tissue>
    </source>
</reference>
<accession>A0A498HTZ4</accession>
<evidence type="ECO:0000256" key="1">
    <source>
        <dbReference type="ARBA" id="ARBA00005531"/>
    </source>
</evidence>
<feature type="domain" description="Chalcone/stilbene synthase C-terminal" evidence="7">
    <location>
        <begin position="257"/>
        <end position="406"/>
    </location>
</feature>
<evidence type="ECO:0000256" key="4">
    <source>
        <dbReference type="ARBA" id="ARBA00023315"/>
    </source>
</evidence>
<dbReference type="InterPro" id="IPR016039">
    <property type="entry name" value="Thiolase-like"/>
</dbReference>
<dbReference type="CDD" id="cd00831">
    <property type="entry name" value="CHS_like"/>
    <property type="match status" value="2"/>
</dbReference>
<dbReference type="Proteomes" id="UP000290289">
    <property type="component" value="Chromosome 15"/>
</dbReference>
<evidence type="ECO:0000256" key="5">
    <source>
        <dbReference type="RuleBase" id="RU003633"/>
    </source>
</evidence>
<keyword evidence="3 5" id="KW-0808">Transferase</keyword>
<protein>
    <recommendedName>
        <fullName evidence="10">Chalcone synthase</fullName>
    </recommendedName>
</protein>
<evidence type="ECO:0000313" key="9">
    <source>
        <dbReference type="Proteomes" id="UP000290289"/>
    </source>
</evidence>
<name>A0A498HTZ4_MALDO</name>
<dbReference type="InterPro" id="IPR001099">
    <property type="entry name" value="Chalcone/stilbene_synt_N"/>
</dbReference>
<comment type="subunit">
    <text evidence="2">Homodimer.</text>
</comment>
<organism evidence="8 9">
    <name type="scientific">Malus domestica</name>
    <name type="common">Apple</name>
    <name type="synonym">Pyrus malus</name>
    <dbReference type="NCBI Taxonomy" id="3750"/>
    <lineage>
        <taxon>Eukaryota</taxon>
        <taxon>Viridiplantae</taxon>
        <taxon>Streptophyta</taxon>
        <taxon>Embryophyta</taxon>
        <taxon>Tracheophyta</taxon>
        <taxon>Spermatophyta</taxon>
        <taxon>Magnoliopsida</taxon>
        <taxon>eudicotyledons</taxon>
        <taxon>Gunneridae</taxon>
        <taxon>Pentapetalae</taxon>
        <taxon>rosids</taxon>
        <taxon>fabids</taxon>
        <taxon>Rosales</taxon>
        <taxon>Rosaceae</taxon>
        <taxon>Amygdaloideae</taxon>
        <taxon>Maleae</taxon>
        <taxon>Malus</taxon>
    </lineage>
</organism>
<comment type="caution">
    <text evidence="8">The sequence shown here is derived from an EMBL/GenBank/DDBJ whole genome shotgun (WGS) entry which is preliminary data.</text>
</comment>
<evidence type="ECO:0000256" key="2">
    <source>
        <dbReference type="ARBA" id="ARBA00011738"/>
    </source>
</evidence>
<proteinExistence type="inferred from homology"/>
<gene>
    <name evidence="8" type="ORF">DVH24_012047</name>
</gene>
<evidence type="ECO:0000313" key="8">
    <source>
        <dbReference type="EMBL" id="RXH72363.1"/>
    </source>
</evidence>
<evidence type="ECO:0000259" key="6">
    <source>
        <dbReference type="Pfam" id="PF00195"/>
    </source>
</evidence>
<dbReference type="SUPFAM" id="SSF53901">
    <property type="entry name" value="Thiolase-like"/>
    <property type="match status" value="4"/>
</dbReference>
<dbReference type="EMBL" id="RDQH01000341">
    <property type="protein sequence ID" value="RXH72363.1"/>
    <property type="molecule type" value="Genomic_DNA"/>
</dbReference>
<dbReference type="GO" id="GO:0033815">
    <property type="term" value="F:biphenyl synthase activity"/>
    <property type="evidence" value="ECO:0007669"/>
    <property type="project" value="UniProtKB-ARBA"/>
</dbReference>
<dbReference type="AlphaFoldDB" id="A0A498HTZ4"/>
<evidence type="ECO:0000256" key="3">
    <source>
        <dbReference type="ARBA" id="ARBA00022679"/>
    </source>
</evidence>
<dbReference type="InterPro" id="IPR011141">
    <property type="entry name" value="Polyketide_synthase_type-III"/>
</dbReference>
<dbReference type="GO" id="GO:0030639">
    <property type="term" value="P:polyketide biosynthetic process"/>
    <property type="evidence" value="ECO:0007669"/>
    <property type="project" value="TreeGrafter"/>
</dbReference>
<dbReference type="FunFam" id="3.40.47.10:FF:000014">
    <property type="entry name" value="Chalcone synthase 1"/>
    <property type="match status" value="2"/>
</dbReference>
<evidence type="ECO:0000259" key="7">
    <source>
        <dbReference type="Pfam" id="PF02797"/>
    </source>
</evidence>
<dbReference type="PANTHER" id="PTHR11877:SF14">
    <property type="entry name" value="CHALCONE SYNTHASE"/>
    <property type="match status" value="1"/>
</dbReference>
<feature type="domain" description="Chalcone/stilbene synthase N-terminal" evidence="6">
    <location>
        <begin position="460"/>
        <end position="665"/>
    </location>
</feature>
<dbReference type="STRING" id="3750.A0A498HTZ4"/>
<dbReference type="Gene3D" id="3.40.47.10">
    <property type="match status" value="4"/>
</dbReference>
<sequence>MGYCHSFYRNLSTSPSLSNFNKSLLYICYLTCSMAPLVKNHVEPPHAKILAIGTANPPNVYYQKDYPDFLFRVTKNEHRTDLREKKRYLYLTEEILNANPSIYTYGAPSLDVRQDMLNPEVPKLGQQAALKAIKEWGQPISKITHLIFCTASCVDMPGADFQLVKLLGLNPSVTRTMIYEAGCYAGATVLRLAKDFAENNEGARVLVVCAEITTVFFHGLTDTHLDILVGQALFADGASAVIVGANPEPEIERPLFEIVACRQTIIPNSEHGVVANIREMGFNYYLSGEVPKFVGGSVVDFLTKTFEKVDGKNKDWNSLFFSVHPGGPAIVDQVEEQLGLKEGKLRATRHVLSEYGNMGAPSVHFILDEMRNKSIGEGKATTGEGLEWGVMIGIGPGLTVETAILRISSISDCYKRKGVVPFILLEPFDSPSLSSFSKSLLYICSSTCPMAPLVKNHGEHQHAKILAIGTANPPNVYYQKDYPDFLFRVTKNEHRTDLREKTRKRYLHLTEEILKANPSIYTYGAPSLDVRQDMLNPEVPKLGQQAALKAIKEWGQPISKITHLIFCTASCVDMPGADFQLVKLLGLNPSVTRTMIYEAGCYAGATVLRLAKDFAENNEGARVLVVCAEITTVFFHGLTDTHLDILVGQALFADGASAVIVGANPEPKIERPLFEIVACRQTIIPNSEHGVVANIREMGFTYYLSGEVPKFVGGNVVDFLTKTFEKVDGKNKDWNSLFFSVHPGGPAIVDQVEEQLGLKEGKLRATRHVLSEYGNMGAPSVHFILDDMRKKSIEEGKSTTGEGLEWGVVIGIGPGLTVETAIPQVSRFSNCYIRNGVVPFILSQPFNSPSLFKFQQIPTLYLLFN</sequence>
<comment type="similarity">
    <text evidence="1 5">Belongs to the thiolase-like superfamily. Chalcone/stilbene synthases family.</text>
</comment>
<keyword evidence="4 5" id="KW-0012">Acyltransferase</keyword>
<dbReference type="Pfam" id="PF00195">
    <property type="entry name" value="Chal_sti_synt_N"/>
    <property type="match status" value="2"/>
</dbReference>
<dbReference type="InterPro" id="IPR012328">
    <property type="entry name" value="Chalcone/stilbene_synt_C"/>
</dbReference>
<keyword evidence="9" id="KW-1185">Reference proteome</keyword>
<dbReference type="Pfam" id="PF02797">
    <property type="entry name" value="Chal_sti_synt_C"/>
    <property type="match status" value="2"/>
</dbReference>